<gene>
    <name evidence="1" type="ORF">METZ01_LOCUS362266</name>
</gene>
<accession>A0A382SIN7</accession>
<evidence type="ECO:0000313" key="1">
    <source>
        <dbReference type="EMBL" id="SVD09412.1"/>
    </source>
</evidence>
<dbReference type="InterPro" id="IPR056134">
    <property type="entry name" value="DUF7717"/>
</dbReference>
<dbReference type="Pfam" id="PF24835">
    <property type="entry name" value="DUF7717"/>
    <property type="match status" value="1"/>
</dbReference>
<reference evidence="1" key="1">
    <citation type="submission" date="2018-05" db="EMBL/GenBank/DDBJ databases">
        <authorList>
            <person name="Lanie J.A."/>
            <person name="Ng W.-L."/>
            <person name="Kazmierczak K.M."/>
            <person name="Andrzejewski T.M."/>
            <person name="Davidsen T.M."/>
            <person name="Wayne K.J."/>
            <person name="Tettelin H."/>
            <person name="Glass J.I."/>
            <person name="Rusch D."/>
            <person name="Podicherti R."/>
            <person name="Tsui H.-C.T."/>
            <person name="Winkler M.E."/>
        </authorList>
    </citation>
    <scope>NUCLEOTIDE SEQUENCE</scope>
</reference>
<dbReference type="AlphaFoldDB" id="A0A382SIN7"/>
<feature type="non-terminal residue" evidence="1">
    <location>
        <position position="114"/>
    </location>
</feature>
<name>A0A382SIN7_9ZZZZ</name>
<protein>
    <submittedName>
        <fullName evidence="1">Uncharacterized protein</fullName>
    </submittedName>
</protein>
<dbReference type="EMBL" id="UINC01129189">
    <property type="protein sequence ID" value="SVD09412.1"/>
    <property type="molecule type" value="Genomic_DNA"/>
</dbReference>
<organism evidence="1">
    <name type="scientific">marine metagenome</name>
    <dbReference type="NCBI Taxonomy" id="408172"/>
    <lineage>
        <taxon>unclassified sequences</taxon>
        <taxon>metagenomes</taxon>
        <taxon>ecological metagenomes</taxon>
    </lineage>
</organism>
<proteinExistence type="predicted"/>
<sequence length="114" mass="12678">MDENTLMTNIRAITAPTDCDGGKSRLELYIEMVQSKNDTYFKVMDFKFSDPPKILYEVGRKYARVVKVDQLNGSQSVHTFVNLDNGDILKSGSWKAPAPNGVRGNIFDTDLGAS</sequence>